<gene>
    <name evidence="4" type="primary">SKT5_4</name>
    <name evidence="3" type="synonym">SKT5_5</name>
    <name evidence="4" type="ORF">A0J61_03772</name>
    <name evidence="3" type="ORF">A0J61_05364</name>
</gene>
<protein>
    <submittedName>
        <fullName evidence="4">Protein SKT5</fullName>
    </submittedName>
</protein>
<evidence type="ECO:0000256" key="1">
    <source>
        <dbReference type="ARBA" id="ARBA00022737"/>
    </source>
</evidence>
<keyword evidence="5" id="KW-1185">Reference proteome</keyword>
<feature type="compositionally biased region" description="Basic residues" evidence="2">
    <location>
        <begin position="9"/>
        <end position="19"/>
    </location>
</feature>
<sequence>MLPTDHLQLSRHRKSIRMKRPVDQDSLPSLDSSSSSPTLSSIATDSSKRHSLLDHSHLKPGHNASLLSYSQTIQMYQENAKKTNNMDVLYDFATFLAEGVQQVDDIKCMLEAEKILKQTSLRGHGQSQYYLANMYAAGSLNQKHHQPEFEKSLPLYLQSAKHHHPDAAFRAARCYEKGLGTRKDKAKATQFYRKAATLSHPGAMFRLGTAYLKGQLNLSQNIRDGYKWLKRSVEAATPQYPHALHELAILHERGVDSIIFVDHAYALGLYRKAADEMGHAPSAYRLGECHQLGLLGCQINPELALQYYQMAADQLHPEACLALTGLYLIGIPYVLTPSDDLAYQWALRATEQKDASCSRAEYMLGYLLENGIGVEMDIDKAMEWYQRAAEHGEERAIQRLSRDKQNERKRSSLLLFNEKRLSLLERAHYIIDSYKIK</sequence>
<feature type="compositionally biased region" description="Basic and acidic residues" evidence="2">
    <location>
        <begin position="46"/>
        <end position="57"/>
    </location>
</feature>
<evidence type="ECO:0000313" key="3">
    <source>
        <dbReference type="EMBL" id="OBZ86587.1"/>
    </source>
</evidence>
<dbReference type="InterPro" id="IPR011990">
    <property type="entry name" value="TPR-like_helical_dom_sf"/>
</dbReference>
<dbReference type="InParanoid" id="A0A1C7NGG4"/>
<keyword evidence="1" id="KW-0677">Repeat</keyword>
<evidence type="ECO:0000313" key="5">
    <source>
        <dbReference type="Proteomes" id="UP000093000"/>
    </source>
</evidence>
<dbReference type="PANTHER" id="PTHR46430:SF1">
    <property type="entry name" value="CHITIN SYNTHASE REGULATOR SKT5-RELATED"/>
    <property type="match status" value="1"/>
</dbReference>
<dbReference type="Pfam" id="PF08238">
    <property type="entry name" value="Sel1"/>
    <property type="match status" value="7"/>
</dbReference>
<comment type="caution">
    <text evidence="4">The sequence shown here is derived from an EMBL/GenBank/DDBJ whole genome shotgun (WGS) entry which is preliminary data.</text>
</comment>
<proteinExistence type="predicted"/>
<dbReference type="STRING" id="101091.A0A1C7NGG4"/>
<dbReference type="Gene3D" id="1.25.40.10">
    <property type="entry name" value="Tetratricopeptide repeat domain"/>
    <property type="match status" value="2"/>
</dbReference>
<dbReference type="EMBL" id="LUGH01000169">
    <property type="protein sequence ID" value="OBZ88192.1"/>
    <property type="molecule type" value="Genomic_DNA"/>
</dbReference>
<dbReference type="OrthoDB" id="272077at2759"/>
<dbReference type="EMBL" id="LUGH01000287">
    <property type="protein sequence ID" value="OBZ86587.1"/>
    <property type="molecule type" value="Genomic_DNA"/>
</dbReference>
<dbReference type="InterPro" id="IPR006597">
    <property type="entry name" value="Sel1-like"/>
</dbReference>
<dbReference type="PANTHER" id="PTHR46430">
    <property type="entry name" value="PROTEIN SKT5-RELATED"/>
    <property type="match status" value="1"/>
</dbReference>
<accession>A0A1C7NGG4</accession>
<feature type="compositionally biased region" description="Low complexity" evidence="2">
    <location>
        <begin position="25"/>
        <end position="45"/>
    </location>
</feature>
<evidence type="ECO:0000256" key="2">
    <source>
        <dbReference type="SAM" id="MobiDB-lite"/>
    </source>
</evidence>
<dbReference type="SUPFAM" id="SSF81901">
    <property type="entry name" value="HCP-like"/>
    <property type="match status" value="1"/>
</dbReference>
<dbReference type="AlphaFoldDB" id="A0A1C7NGG4"/>
<dbReference type="SMART" id="SM00671">
    <property type="entry name" value="SEL1"/>
    <property type="match status" value="7"/>
</dbReference>
<evidence type="ECO:0000313" key="4">
    <source>
        <dbReference type="EMBL" id="OBZ88192.1"/>
    </source>
</evidence>
<dbReference type="InterPro" id="IPR051726">
    <property type="entry name" value="Chitin_Synth_Reg"/>
</dbReference>
<organism evidence="4 5">
    <name type="scientific">Choanephora cucurbitarum</name>
    <dbReference type="NCBI Taxonomy" id="101091"/>
    <lineage>
        <taxon>Eukaryota</taxon>
        <taxon>Fungi</taxon>
        <taxon>Fungi incertae sedis</taxon>
        <taxon>Mucoromycota</taxon>
        <taxon>Mucoromycotina</taxon>
        <taxon>Mucoromycetes</taxon>
        <taxon>Mucorales</taxon>
        <taxon>Mucorineae</taxon>
        <taxon>Choanephoraceae</taxon>
        <taxon>Choanephoroideae</taxon>
        <taxon>Choanephora</taxon>
    </lineage>
</organism>
<reference evidence="4 5" key="1">
    <citation type="submission" date="2016-03" db="EMBL/GenBank/DDBJ databases">
        <title>Choanephora cucurbitarum.</title>
        <authorList>
            <person name="Min B."/>
            <person name="Park H."/>
            <person name="Park J.-H."/>
            <person name="Shin H.-D."/>
            <person name="Choi I.-G."/>
        </authorList>
    </citation>
    <scope>NUCLEOTIDE SEQUENCE [LARGE SCALE GENOMIC DNA]</scope>
    <source>
        <strain evidence="4 5">KUS-F28377</strain>
    </source>
</reference>
<feature type="region of interest" description="Disordered" evidence="2">
    <location>
        <begin position="1"/>
        <end position="57"/>
    </location>
</feature>
<dbReference type="Proteomes" id="UP000093000">
    <property type="component" value="Unassembled WGS sequence"/>
</dbReference>
<name>A0A1C7NGG4_9FUNG</name>